<comment type="caution">
    <text evidence="1">The sequence shown here is derived from an EMBL/GenBank/DDBJ whole genome shotgun (WGS) entry which is preliminary data.</text>
</comment>
<dbReference type="PANTHER" id="PTHR32387:SF0">
    <property type="entry name" value="PROTEIN NO VEIN"/>
    <property type="match status" value="1"/>
</dbReference>
<dbReference type="InterPro" id="IPR052957">
    <property type="entry name" value="Auxin_embryo_med"/>
</dbReference>
<reference evidence="1" key="2">
    <citation type="submission" date="2023-05" db="EMBL/GenBank/DDBJ databases">
        <authorList>
            <consortium name="Lawrence Berkeley National Laboratory"/>
            <person name="Steindorff A."/>
            <person name="Hensen N."/>
            <person name="Bonometti L."/>
            <person name="Westerberg I."/>
            <person name="Brannstrom I.O."/>
            <person name="Guillou S."/>
            <person name="Cros-Aarteil S."/>
            <person name="Calhoun S."/>
            <person name="Haridas S."/>
            <person name="Kuo A."/>
            <person name="Mondo S."/>
            <person name="Pangilinan J."/>
            <person name="Riley R."/>
            <person name="Labutti K."/>
            <person name="Andreopoulos B."/>
            <person name="Lipzen A."/>
            <person name="Chen C."/>
            <person name="Yanf M."/>
            <person name="Daum C."/>
            <person name="Ng V."/>
            <person name="Clum A."/>
            <person name="Ohm R."/>
            <person name="Martin F."/>
            <person name="Silar P."/>
            <person name="Natvig D."/>
            <person name="Lalanne C."/>
            <person name="Gautier V."/>
            <person name="Ament-Velasquez S.L."/>
            <person name="Kruys A."/>
            <person name="Hutchinson M.I."/>
            <person name="Powell A.J."/>
            <person name="Barry K."/>
            <person name="Miller A.N."/>
            <person name="Grigoriev I.V."/>
            <person name="Debuchy R."/>
            <person name="Gladieux P."/>
            <person name="Thoren M.H."/>
            <person name="Johannesson H."/>
        </authorList>
    </citation>
    <scope>NUCLEOTIDE SEQUENCE</scope>
    <source>
        <strain evidence="1">CBS 731.68</strain>
    </source>
</reference>
<evidence type="ECO:0000313" key="1">
    <source>
        <dbReference type="EMBL" id="KAK4122104.1"/>
    </source>
</evidence>
<proteinExistence type="predicted"/>
<reference evidence="1" key="1">
    <citation type="journal article" date="2023" name="Mol. Phylogenet. Evol.">
        <title>Genome-scale phylogeny and comparative genomics of the fungal order Sordariales.</title>
        <authorList>
            <person name="Hensen N."/>
            <person name="Bonometti L."/>
            <person name="Westerberg I."/>
            <person name="Brannstrom I.O."/>
            <person name="Guillou S."/>
            <person name="Cros-Aarteil S."/>
            <person name="Calhoun S."/>
            <person name="Haridas S."/>
            <person name="Kuo A."/>
            <person name="Mondo S."/>
            <person name="Pangilinan J."/>
            <person name="Riley R."/>
            <person name="LaButti K."/>
            <person name="Andreopoulos B."/>
            <person name="Lipzen A."/>
            <person name="Chen C."/>
            <person name="Yan M."/>
            <person name="Daum C."/>
            <person name="Ng V."/>
            <person name="Clum A."/>
            <person name="Steindorff A."/>
            <person name="Ohm R.A."/>
            <person name="Martin F."/>
            <person name="Silar P."/>
            <person name="Natvig D.O."/>
            <person name="Lalanne C."/>
            <person name="Gautier V."/>
            <person name="Ament-Velasquez S.L."/>
            <person name="Kruys A."/>
            <person name="Hutchinson M.I."/>
            <person name="Powell A.J."/>
            <person name="Barry K."/>
            <person name="Miller A.N."/>
            <person name="Grigoriev I.V."/>
            <person name="Debuchy R."/>
            <person name="Gladieux P."/>
            <person name="Hiltunen Thoren M."/>
            <person name="Johannesson H."/>
        </authorList>
    </citation>
    <scope>NUCLEOTIDE SEQUENCE</scope>
    <source>
        <strain evidence="1">CBS 731.68</strain>
    </source>
</reference>
<evidence type="ECO:0000313" key="2">
    <source>
        <dbReference type="Proteomes" id="UP001302602"/>
    </source>
</evidence>
<name>A0AAN6TWU0_9PEZI</name>
<dbReference type="EMBL" id="MU853231">
    <property type="protein sequence ID" value="KAK4122104.1"/>
    <property type="molecule type" value="Genomic_DNA"/>
</dbReference>
<sequence>MTKAQTPERPNSTGSEEVVLVFTFGDVSYEEMSPRHLYAFLPVRPSVFRFFIHANFILTSTRKDIRRTRWNRTLLEAVPEAFLGAVAQFHDRGLATLWYNWPFLVPWPIVYDEAFEAFPLRLRYLCSQRPILEDSSGARFPPQLLRTVPETFRDEDKTPLLPEEYSSRRLISRYYSAALEPMHKVTGSAKHDR</sequence>
<keyword evidence="2" id="KW-1185">Reference proteome</keyword>
<organism evidence="1 2">
    <name type="scientific">Parathielavia appendiculata</name>
    <dbReference type="NCBI Taxonomy" id="2587402"/>
    <lineage>
        <taxon>Eukaryota</taxon>
        <taxon>Fungi</taxon>
        <taxon>Dikarya</taxon>
        <taxon>Ascomycota</taxon>
        <taxon>Pezizomycotina</taxon>
        <taxon>Sordariomycetes</taxon>
        <taxon>Sordariomycetidae</taxon>
        <taxon>Sordariales</taxon>
        <taxon>Chaetomiaceae</taxon>
        <taxon>Parathielavia</taxon>
    </lineage>
</organism>
<protein>
    <submittedName>
        <fullName evidence="1">Uncharacterized protein</fullName>
    </submittedName>
</protein>
<dbReference type="AlphaFoldDB" id="A0AAN6TWU0"/>
<accession>A0AAN6TWU0</accession>
<dbReference type="PANTHER" id="PTHR32387">
    <property type="entry name" value="WU:FJ29H11"/>
    <property type="match status" value="1"/>
</dbReference>
<dbReference type="Proteomes" id="UP001302602">
    <property type="component" value="Unassembled WGS sequence"/>
</dbReference>
<gene>
    <name evidence="1" type="ORF">N657DRAFT_491174</name>
</gene>
<dbReference type="GeneID" id="87824394"/>
<dbReference type="RefSeq" id="XP_062645875.1">
    <property type="nucleotide sequence ID" value="XM_062787624.1"/>
</dbReference>